<sequence length="151" mass="16693">MERIRQKAAGNNRHSSTKAPRLSLSEVSSRAWPFDNSLADSKFKEKPKNRISCIYENSSIRKPMEKVCRYLNSFGLSGELPDISSMTGLQTMNLANDQFSGTIPTSLSKKLKNNDLNLVVTGNLEIPAKARLQGHHLVPLPAPRRKAAASC</sequence>
<keyword evidence="3" id="KW-1185">Reference proteome</keyword>
<evidence type="ECO:0000313" key="2">
    <source>
        <dbReference type="EMBL" id="CAI9105263.1"/>
    </source>
</evidence>
<evidence type="ECO:0000313" key="3">
    <source>
        <dbReference type="Proteomes" id="UP001161247"/>
    </source>
</evidence>
<organism evidence="2 3">
    <name type="scientific">Oldenlandia corymbosa var. corymbosa</name>
    <dbReference type="NCBI Taxonomy" id="529605"/>
    <lineage>
        <taxon>Eukaryota</taxon>
        <taxon>Viridiplantae</taxon>
        <taxon>Streptophyta</taxon>
        <taxon>Embryophyta</taxon>
        <taxon>Tracheophyta</taxon>
        <taxon>Spermatophyta</taxon>
        <taxon>Magnoliopsida</taxon>
        <taxon>eudicotyledons</taxon>
        <taxon>Gunneridae</taxon>
        <taxon>Pentapetalae</taxon>
        <taxon>asterids</taxon>
        <taxon>lamiids</taxon>
        <taxon>Gentianales</taxon>
        <taxon>Rubiaceae</taxon>
        <taxon>Rubioideae</taxon>
        <taxon>Spermacoceae</taxon>
        <taxon>Hedyotis-Oldenlandia complex</taxon>
        <taxon>Oldenlandia</taxon>
    </lineage>
</organism>
<dbReference type="EMBL" id="OX459122">
    <property type="protein sequence ID" value="CAI9105263.1"/>
    <property type="molecule type" value="Genomic_DNA"/>
</dbReference>
<name>A0AAV1DC98_OLDCO</name>
<dbReference type="Proteomes" id="UP001161247">
    <property type="component" value="Chromosome 5"/>
</dbReference>
<feature type="region of interest" description="Disordered" evidence="1">
    <location>
        <begin position="1"/>
        <end position="26"/>
    </location>
</feature>
<gene>
    <name evidence="2" type="ORF">OLC1_LOCUS14000</name>
</gene>
<reference evidence="2" key="1">
    <citation type="submission" date="2023-03" db="EMBL/GenBank/DDBJ databases">
        <authorList>
            <person name="Julca I."/>
        </authorList>
    </citation>
    <scope>NUCLEOTIDE SEQUENCE</scope>
</reference>
<dbReference type="Gene3D" id="3.80.10.10">
    <property type="entry name" value="Ribonuclease Inhibitor"/>
    <property type="match status" value="1"/>
</dbReference>
<protein>
    <submittedName>
        <fullName evidence="2">OLC1v1004150C1</fullName>
    </submittedName>
</protein>
<dbReference type="InterPro" id="IPR032675">
    <property type="entry name" value="LRR_dom_sf"/>
</dbReference>
<proteinExistence type="predicted"/>
<dbReference type="AlphaFoldDB" id="A0AAV1DC98"/>
<accession>A0AAV1DC98</accession>
<evidence type="ECO:0000256" key="1">
    <source>
        <dbReference type="SAM" id="MobiDB-lite"/>
    </source>
</evidence>